<sequence length="604" mass="64982">MATIIDALVVTLGLDASEFKKGQEQARESLDKTKKDADKTGKDMEIAGKRAASFFGSIRNEILALAGVALTAQGVKNFITGTADSLSKLGYASQTLGMSSKELDGWQKSFSRFGVSAEQVRGSMLSLQNDLALFRNKGQLSEGLVSLTGRLGINLQNAKGEFKNVQDIYLELAERFKNMDAATRTMYGRDIGLSPEMVNMLSQGGQSVSQQVKHYTNLSNATEESTKKAQKYEQQLADLSARFDVTKQKILIGLMPVLESLNKLLGKFSDWVNAHQAEITTFFNELEKDIEKAVEAVGGWGNAIKILIGFSLASWASGLISSIVGVGVALTGMVNSIALRAGGGIVGKAGVAGAAAYLSEPYIDKAMNAAFGKNQWFQNVRTAKDWGEFWDSLNGENHLSKDAQGNWQRLPDKALPRGVRNNNPGNLNYAKQSGATKEEGPNGRFAVFQSMTEGVAALYRQLMMYFQRGTDTIDEIIRKYAPEGDNNNVAAYIQSLVKATGKGANELLSSDDMTTIFSLMKGIINHENGKGYVSDNDIAGGIQLGAGAAWGGTNTRGLGNVQTETNIGNLNIYTQATDAQGIVNDARRELGKNPLIGAMNGGQS</sequence>
<reference evidence="2 3" key="1">
    <citation type="submission" date="2017-06" db="EMBL/GenBank/DDBJ databases">
        <authorList>
            <consortium name="Pathogen Informatics"/>
        </authorList>
    </citation>
    <scope>NUCLEOTIDE SEQUENCE [LARGE SCALE GENOMIC DNA]</scope>
    <source>
        <strain evidence="2 3">NCTC12148</strain>
    </source>
</reference>
<protein>
    <recommendedName>
        <fullName evidence="4">Phage-related minor tail protein</fullName>
    </recommendedName>
</protein>
<organism evidence="2 3">
    <name type="scientific">Serratia ficaria</name>
    <dbReference type="NCBI Taxonomy" id="61651"/>
    <lineage>
        <taxon>Bacteria</taxon>
        <taxon>Pseudomonadati</taxon>
        <taxon>Pseudomonadota</taxon>
        <taxon>Gammaproteobacteria</taxon>
        <taxon>Enterobacterales</taxon>
        <taxon>Yersiniaceae</taxon>
        <taxon>Serratia</taxon>
    </lineage>
</organism>
<evidence type="ECO:0008006" key="4">
    <source>
        <dbReference type="Google" id="ProtNLM"/>
    </source>
</evidence>
<evidence type="ECO:0000313" key="2">
    <source>
        <dbReference type="EMBL" id="SNV95352.1"/>
    </source>
</evidence>
<keyword evidence="1" id="KW-0175">Coiled coil</keyword>
<evidence type="ECO:0000256" key="1">
    <source>
        <dbReference type="SAM" id="Coils"/>
    </source>
</evidence>
<dbReference type="Proteomes" id="UP000215134">
    <property type="component" value="Chromosome 1"/>
</dbReference>
<dbReference type="KEGG" id="sfj:SAMEA4384070_1214"/>
<dbReference type="GeneID" id="75026387"/>
<proteinExistence type="predicted"/>
<evidence type="ECO:0000313" key="3">
    <source>
        <dbReference type="Proteomes" id="UP000215134"/>
    </source>
</evidence>
<dbReference type="AlphaFoldDB" id="A0A240BIV7"/>
<dbReference type="OrthoDB" id="8019720at2"/>
<dbReference type="RefSeq" id="WP_095096155.1">
    <property type="nucleotide sequence ID" value="NZ_CAMIQD010000001.1"/>
</dbReference>
<name>A0A240BIV7_SERFI</name>
<gene>
    <name evidence="2" type="ORF">SAMEA4384070_01214</name>
</gene>
<accession>A0A240BIV7</accession>
<keyword evidence="3" id="KW-1185">Reference proteome</keyword>
<feature type="coiled-coil region" evidence="1">
    <location>
        <begin position="215"/>
        <end position="249"/>
    </location>
</feature>
<dbReference type="EMBL" id="LT906479">
    <property type="protein sequence ID" value="SNV95352.1"/>
    <property type="molecule type" value="Genomic_DNA"/>
</dbReference>